<dbReference type="SUPFAM" id="SSF52833">
    <property type="entry name" value="Thioredoxin-like"/>
    <property type="match status" value="1"/>
</dbReference>
<dbReference type="InterPro" id="IPR036249">
    <property type="entry name" value="Thioredoxin-like_sf"/>
</dbReference>
<dbReference type="Pfam" id="PF00578">
    <property type="entry name" value="AhpC-TSA"/>
    <property type="match status" value="1"/>
</dbReference>
<dbReference type="PROSITE" id="PS51352">
    <property type="entry name" value="THIOREDOXIN_2"/>
    <property type="match status" value="1"/>
</dbReference>
<dbReference type="CDD" id="cd02966">
    <property type="entry name" value="TlpA_like_family"/>
    <property type="match status" value="1"/>
</dbReference>
<gene>
    <name evidence="2" type="ORF">QNA08_14950</name>
</gene>
<comment type="caution">
    <text evidence="2">The sequence shown here is derived from an EMBL/GenBank/DDBJ whole genome shotgun (WGS) entry which is preliminary data.</text>
</comment>
<organism evidence="2 3">
    <name type="scientific">Chelatococcus albus</name>
    <dbReference type="NCBI Taxonomy" id="3047466"/>
    <lineage>
        <taxon>Bacteria</taxon>
        <taxon>Pseudomonadati</taxon>
        <taxon>Pseudomonadota</taxon>
        <taxon>Alphaproteobacteria</taxon>
        <taxon>Hyphomicrobiales</taxon>
        <taxon>Chelatococcaceae</taxon>
        <taxon>Chelatococcus</taxon>
    </lineage>
</organism>
<dbReference type="InterPro" id="IPR013766">
    <property type="entry name" value="Thioredoxin_domain"/>
</dbReference>
<evidence type="ECO:0000313" key="3">
    <source>
        <dbReference type="Proteomes" id="UP001321492"/>
    </source>
</evidence>
<accession>A0ABT7AJI6</accession>
<dbReference type="InterPro" id="IPR000866">
    <property type="entry name" value="AhpC/TSA"/>
</dbReference>
<proteinExistence type="predicted"/>
<dbReference type="PANTHER" id="PTHR42852:SF13">
    <property type="entry name" value="PROTEIN DIPZ"/>
    <property type="match status" value="1"/>
</dbReference>
<name>A0ABT7AJI6_9HYPH</name>
<reference evidence="2 3" key="1">
    <citation type="submission" date="2023-05" db="EMBL/GenBank/DDBJ databases">
        <title>Chelatococcus sp. nov., a moderately thermophilic bacterium isolated from hot spring microbial mat.</title>
        <authorList>
            <person name="Hu C.-J."/>
            <person name="Li W.-J."/>
        </authorList>
    </citation>
    <scope>NUCLEOTIDE SEQUENCE [LARGE SCALE GENOMIC DNA]</scope>
    <source>
        <strain evidence="2 3">SYSU G07232</strain>
    </source>
</reference>
<protein>
    <submittedName>
        <fullName evidence="2">TlpA disulfide reductase family protein</fullName>
    </submittedName>
</protein>
<sequence length="178" mass="19083">MSGTAGLAPEFDVSEWIGGPPDLSLAELRGKVVVAYAFQMLCPGCVAEALPQARRLAAVFPREMVAVLGLHTVFEHHEAMMPLALRAFIQEYRIDFPVGVDRANGRELPRTMARYRMQGTPTILMIDRAGRLRRQHFGHVDDIALGAEVMALVAEAASPQAAAGAPAGRGCTDGECAA</sequence>
<dbReference type="Proteomes" id="UP001321492">
    <property type="component" value="Unassembled WGS sequence"/>
</dbReference>
<dbReference type="RefSeq" id="WP_283741531.1">
    <property type="nucleotide sequence ID" value="NZ_JASJEV010000010.1"/>
</dbReference>
<evidence type="ECO:0000313" key="2">
    <source>
        <dbReference type="EMBL" id="MDJ1159533.1"/>
    </source>
</evidence>
<dbReference type="PANTHER" id="PTHR42852">
    <property type="entry name" value="THIOL:DISULFIDE INTERCHANGE PROTEIN DSBE"/>
    <property type="match status" value="1"/>
</dbReference>
<keyword evidence="3" id="KW-1185">Reference proteome</keyword>
<dbReference type="EMBL" id="JASJEV010000010">
    <property type="protein sequence ID" value="MDJ1159533.1"/>
    <property type="molecule type" value="Genomic_DNA"/>
</dbReference>
<dbReference type="InterPro" id="IPR050553">
    <property type="entry name" value="Thioredoxin_ResA/DsbE_sf"/>
</dbReference>
<dbReference type="Gene3D" id="3.40.30.10">
    <property type="entry name" value="Glutaredoxin"/>
    <property type="match status" value="1"/>
</dbReference>
<evidence type="ECO:0000259" key="1">
    <source>
        <dbReference type="PROSITE" id="PS51352"/>
    </source>
</evidence>
<feature type="domain" description="Thioredoxin" evidence="1">
    <location>
        <begin position="2"/>
        <end position="158"/>
    </location>
</feature>